<dbReference type="AlphaFoldDB" id="I3E1Y9"/>
<dbReference type="PANTHER" id="PTHR47505">
    <property type="entry name" value="DNA UTILIZATION PROTEIN YHGH"/>
    <property type="match status" value="1"/>
</dbReference>
<dbReference type="RefSeq" id="WP_003351971.1">
    <property type="nucleotide sequence ID" value="NZ_AFEU01000002.1"/>
</dbReference>
<comment type="caution">
    <text evidence="3">The sequence shown here is derived from an EMBL/GenBank/DDBJ whole genome shotgun (WGS) entry which is preliminary data.</text>
</comment>
<organism evidence="3 4">
    <name type="scientific">Bacillus methanolicus PB1</name>
    <dbReference type="NCBI Taxonomy" id="997296"/>
    <lineage>
        <taxon>Bacteria</taxon>
        <taxon>Bacillati</taxon>
        <taxon>Bacillota</taxon>
        <taxon>Bacilli</taxon>
        <taxon>Bacillales</taxon>
        <taxon>Bacillaceae</taxon>
        <taxon>Bacillus</taxon>
    </lineage>
</organism>
<feature type="domain" description="Phosphoribosyltransferase" evidence="2">
    <location>
        <begin position="193"/>
        <end position="237"/>
    </location>
</feature>
<reference evidence="3 4" key="1">
    <citation type="journal article" date="2012" name="Appl. Environ. Microbiol.">
        <title>Genome Sequence of Thermotolerant Bacillus methanolicus: Features and Regulation Related to Methylotrophy and Production of L-Lysine and L-Glutamate from Methanol.</title>
        <authorList>
            <person name="Heggeset T.M."/>
            <person name="Krog A."/>
            <person name="Balzer S."/>
            <person name="Wentzel A."/>
            <person name="Ellingsen T.E."/>
            <person name="Brautaset T."/>
        </authorList>
    </citation>
    <scope>NUCLEOTIDE SEQUENCE [LARGE SCALE GENOMIC DNA]</scope>
    <source>
        <strain evidence="3 4">PB1</strain>
    </source>
</reference>
<dbReference type="InterPro" id="IPR051910">
    <property type="entry name" value="ComF/GntX_DNA_util-trans"/>
</dbReference>
<dbReference type="STRING" id="997296.PB1_09122"/>
<dbReference type="Proteomes" id="UP000010523">
    <property type="component" value="Unassembled WGS sequence"/>
</dbReference>
<dbReference type="Pfam" id="PF00156">
    <property type="entry name" value="Pribosyltran"/>
    <property type="match status" value="1"/>
</dbReference>
<dbReference type="OrthoDB" id="9779910at2"/>
<evidence type="ECO:0000313" key="4">
    <source>
        <dbReference type="Proteomes" id="UP000010523"/>
    </source>
</evidence>
<evidence type="ECO:0000259" key="2">
    <source>
        <dbReference type="Pfam" id="PF00156"/>
    </source>
</evidence>
<protein>
    <submittedName>
        <fullName evidence="3">Late competence protein</fullName>
    </submittedName>
</protein>
<dbReference type="CDD" id="cd06223">
    <property type="entry name" value="PRTases_typeI"/>
    <property type="match status" value="1"/>
</dbReference>
<dbReference type="Gene3D" id="3.40.50.2020">
    <property type="match status" value="1"/>
</dbReference>
<comment type="similarity">
    <text evidence="1">Belongs to the ComF/GntX family.</text>
</comment>
<dbReference type="SUPFAM" id="SSF53271">
    <property type="entry name" value="PRTase-like"/>
    <property type="match status" value="1"/>
</dbReference>
<keyword evidence="4" id="KW-1185">Reference proteome</keyword>
<gene>
    <name evidence="3" type="ORF">PB1_09122</name>
</gene>
<proteinExistence type="inferred from homology"/>
<evidence type="ECO:0000313" key="3">
    <source>
        <dbReference type="EMBL" id="EIJ80510.1"/>
    </source>
</evidence>
<evidence type="ECO:0000256" key="1">
    <source>
        <dbReference type="ARBA" id="ARBA00008007"/>
    </source>
</evidence>
<name>I3E1Y9_BACMT</name>
<accession>I3E1Y9</accession>
<dbReference type="InterPro" id="IPR029057">
    <property type="entry name" value="PRTase-like"/>
</dbReference>
<dbReference type="EMBL" id="AFEU01000002">
    <property type="protein sequence ID" value="EIJ80510.1"/>
    <property type="molecule type" value="Genomic_DNA"/>
</dbReference>
<dbReference type="PATRIC" id="fig|997296.3.peg.1937"/>
<sequence>MNIFQNDLCFICHEEIVPVTGWQVLFEKETKDIVCESCLSQFSVIDGETCRMCNRPFELLESQYRQNDLCYDCVRWEEDSEWRGFLEKNISIYNYNDFMKEVIARYKFRGDYLLSKVFAASVQEKLQKIDHDLLVPIPLSEERLYERGFNQAEALIRESSFTPANVLTRVHAEKQSKKSRNERIHLPQVFQLDPGCSVLNKKIVLVDDIYTTGSTIRHAAKVLKEAGAASVVSLTLARG</sequence>
<dbReference type="InterPro" id="IPR000836">
    <property type="entry name" value="PRTase_dom"/>
</dbReference>
<dbReference type="eggNOG" id="COG1040">
    <property type="taxonomic scope" value="Bacteria"/>
</dbReference>
<dbReference type="PANTHER" id="PTHR47505:SF1">
    <property type="entry name" value="DNA UTILIZATION PROTEIN YHGH"/>
    <property type="match status" value="1"/>
</dbReference>